<organism evidence="2 3">
    <name type="scientific">Pelomonas caseinilytica</name>
    <dbReference type="NCBI Taxonomy" id="2906763"/>
    <lineage>
        <taxon>Bacteria</taxon>
        <taxon>Pseudomonadati</taxon>
        <taxon>Pseudomonadota</taxon>
        <taxon>Betaproteobacteria</taxon>
        <taxon>Burkholderiales</taxon>
        <taxon>Sphaerotilaceae</taxon>
        <taxon>Roseateles</taxon>
    </lineage>
</organism>
<reference evidence="2 3" key="1">
    <citation type="submission" date="2021-12" db="EMBL/GenBank/DDBJ databases">
        <title>Genome seq of p7.</title>
        <authorList>
            <person name="Seo T."/>
        </authorList>
    </citation>
    <scope>NUCLEOTIDE SEQUENCE [LARGE SCALE GENOMIC DNA]</scope>
    <source>
        <strain evidence="2 3">P7</strain>
    </source>
</reference>
<gene>
    <name evidence="2" type="ORF">LXT12_07520</name>
</gene>
<name>A0ABS8XF56_9BURK</name>
<keyword evidence="3" id="KW-1185">Reference proteome</keyword>
<proteinExistence type="predicted"/>
<feature type="domain" description="VapC45 PIN like" evidence="1">
    <location>
        <begin position="1"/>
        <end position="85"/>
    </location>
</feature>
<evidence type="ECO:0000313" key="2">
    <source>
        <dbReference type="EMBL" id="MCE4537096.1"/>
    </source>
</evidence>
<dbReference type="Pfam" id="PF18478">
    <property type="entry name" value="PIN_10"/>
    <property type="match status" value="1"/>
</dbReference>
<accession>A0ABS8XF56</accession>
<dbReference type="InterPro" id="IPR041375">
    <property type="entry name" value="VapC45_PIN-like"/>
</dbReference>
<protein>
    <recommendedName>
        <fullName evidence="1">VapC45 PIN like domain-containing protein</fullName>
    </recommendedName>
</protein>
<dbReference type="Proteomes" id="UP001201463">
    <property type="component" value="Unassembled WGS sequence"/>
</dbReference>
<dbReference type="EMBL" id="JAJTWT010000003">
    <property type="protein sequence ID" value="MCE4537096.1"/>
    <property type="molecule type" value="Genomic_DNA"/>
</dbReference>
<evidence type="ECO:0000259" key="1">
    <source>
        <dbReference type="Pfam" id="PF18478"/>
    </source>
</evidence>
<dbReference type="RefSeq" id="WP_233390867.1">
    <property type="nucleotide sequence ID" value="NZ_JAJTWT010000003.1"/>
</dbReference>
<evidence type="ECO:0000313" key="3">
    <source>
        <dbReference type="Proteomes" id="UP001201463"/>
    </source>
</evidence>
<comment type="caution">
    <text evidence="2">The sequence shown here is derived from an EMBL/GenBank/DDBJ whole genome shotgun (WGS) entry which is preliminary data.</text>
</comment>
<sequence length="135" mass="15594">MKFLFDNNLPPSLARGIAELSTFDPAVEQVIPLKDKFAANTPDPEWLSVLAVEGGWIVVSIDRFKKSKAEREMLRRHGLTVFVLDPQWSKPYWIQAAQLVQWWPKIIEVAKLTSRTALRVPWRFTSKSTFEQIRA</sequence>